<dbReference type="RefSeq" id="WP_138318992.1">
    <property type="nucleotide sequence ID" value="NZ_VCBC01000004.1"/>
</dbReference>
<dbReference type="Proteomes" id="UP000307790">
    <property type="component" value="Unassembled WGS sequence"/>
</dbReference>
<reference evidence="1 2" key="1">
    <citation type="submission" date="2019-05" db="EMBL/GenBank/DDBJ databases">
        <title>Genome sequences of Thalassotalea litorea 1K03283.</title>
        <authorList>
            <person name="Zhang D."/>
        </authorList>
    </citation>
    <scope>NUCLEOTIDE SEQUENCE [LARGE SCALE GENOMIC DNA]</scope>
    <source>
        <strain evidence="1 2">MCCC 1K03283</strain>
    </source>
</reference>
<dbReference type="AlphaFoldDB" id="A0A5R9IUS7"/>
<organism evidence="1 2">
    <name type="scientific">Thalassotalea litorea</name>
    <dbReference type="NCBI Taxonomy" id="2020715"/>
    <lineage>
        <taxon>Bacteria</taxon>
        <taxon>Pseudomonadati</taxon>
        <taxon>Pseudomonadota</taxon>
        <taxon>Gammaproteobacteria</taxon>
        <taxon>Alteromonadales</taxon>
        <taxon>Colwelliaceae</taxon>
        <taxon>Thalassotalea</taxon>
    </lineage>
</organism>
<evidence type="ECO:0000313" key="1">
    <source>
        <dbReference type="EMBL" id="TLU66926.1"/>
    </source>
</evidence>
<accession>A0A5R9IUS7</accession>
<dbReference type="EMBL" id="VCBC01000004">
    <property type="protein sequence ID" value="TLU66926.1"/>
    <property type="molecule type" value="Genomic_DNA"/>
</dbReference>
<comment type="caution">
    <text evidence="1">The sequence shown here is derived from an EMBL/GenBank/DDBJ whole genome shotgun (WGS) entry which is preliminary data.</text>
</comment>
<name>A0A5R9IUS7_9GAMM</name>
<proteinExistence type="predicted"/>
<protein>
    <submittedName>
        <fullName evidence="1">Uncharacterized protein</fullName>
    </submittedName>
</protein>
<gene>
    <name evidence="1" type="ORF">FE810_05315</name>
</gene>
<sequence>MSKTMEQLIYVNVVGFPDGNLEPVKAIYQHGSCFRIVGVNDDDEHFPWEFITGEIVTCEKVSFYEDESGLVAKQKCRCTNV</sequence>
<keyword evidence="2" id="KW-1185">Reference proteome</keyword>
<evidence type="ECO:0000313" key="2">
    <source>
        <dbReference type="Proteomes" id="UP000307790"/>
    </source>
</evidence>